<dbReference type="KEGG" id="nta:107806882"/>
<evidence type="ECO:0000256" key="1">
    <source>
        <dbReference type="SAM" id="MobiDB-lite"/>
    </source>
</evidence>
<name>A0A1S4BCP2_TOBAC</name>
<protein>
    <recommendedName>
        <fullName evidence="3">Retrovirus-related Pol polyprotein from transposon TNT 1-94</fullName>
    </recommendedName>
</protein>
<feature type="region of interest" description="Disordered" evidence="1">
    <location>
        <begin position="235"/>
        <end position="254"/>
    </location>
</feature>
<dbReference type="PANTHER" id="PTHR47481:SF21">
    <property type="entry name" value="BASIC-LEUCINE ZIPPER TRANSCRIPTION FACTOR Q-RELATED"/>
    <property type="match status" value="1"/>
</dbReference>
<dbReference type="RefSeq" id="XP_016486637.1">
    <property type="nucleotide sequence ID" value="XM_016631151.1"/>
</dbReference>
<feature type="region of interest" description="Disordered" evidence="1">
    <location>
        <begin position="1"/>
        <end position="22"/>
    </location>
</feature>
<accession>A0A1S4BCP2</accession>
<dbReference type="PaxDb" id="4097-A0A1S4BCP2"/>
<dbReference type="PANTHER" id="PTHR47481">
    <property type="match status" value="1"/>
</dbReference>
<dbReference type="OrthoDB" id="1285872at2759"/>
<gene>
    <name evidence="2" type="primary">LOC107806882</name>
</gene>
<evidence type="ECO:0008006" key="3">
    <source>
        <dbReference type="Google" id="ProtNLM"/>
    </source>
</evidence>
<proteinExistence type="predicted"/>
<sequence length="254" mass="28068">MGDSFASGTNPNNNDPVNPSVLQNNTSSTVIDVVATKKQIININPIAQLPIKLVGGATFATWKAQIQKVMNGIDLMGYLDGSITPPPHTIKQETQDVVNPDLKFWFQQDNLIANALMASVGSTIAPSIASAETSKEAWNYLELRTIIDELVVVGVRISNEELVVKILSGLRPEYEALKLAHKLTDHELYLKQAEKKKPVTPMAVQVAQRTVNNNNNGNMQSHCWSVQPQWRPQTTPIGQQQWRSQNTQSNGKFS</sequence>
<feature type="compositionally biased region" description="Low complexity" evidence="1">
    <location>
        <begin position="10"/>
        <end position="19"/>
    </location>
</feature>
<evidence type="ECO:0000313" key="2">
    <source>
        <dbReference type="RefSeq" id="XP_016486637.1"/>
    </source>
</evidence>
<dbReference type="AlphaFoldDB" id="A0A1S4BCP2"/>
<organism evidence="2">
    <name type="scientific">Nicotiana tabacum</name>
    <name type="common">Common tobacco</name>
    <dbReference type="NCBI Taxonomy" id="4097"/>
    <lineage>
        <taxon>Eukaryota</taxon>
        <taxon>Viridiplantae</taxon>
        <taxon>Streptophyta</taxon>
        <taxon>Embryophyta</taxon>
        <taxon>Tracheophyta</taxon>
        <taxon>Spermatophyta</taxon>
        <taxon>Magnoliopsida</taxon>
        <taxon>eudicotyledons</taxon>
        <taxon>Gunneridae</taxon>
        <taxon>Pentapetalae</taxon>
        <taxon>asterids</taxon>
        <taxon>lamiids</taxon>
        <taxon>Solanales</taxon>
        <taxon>Solanaceae</taxon>
        <taxon>Nicotianoideae</taxon>
        <taxon>Nicotianeae</taxon>
        <taxon>Nicotiana</taxon>
    </lineage>
</organism>
<reference evidence="2" key="1">
    <citation type="submission" date="2025-08" db="UniProtKB">
        <authorList>
            <consortium name="RefSeq"/>
        </authorList>
    </citation>
    <scope>IDENTIFICATION</scope>
</reference>